<dbReference type="InterPro" id="IPR038404">
    <property type="entry name" value="TRAP_DctP_sf"/>
</dbReference>
<evidence type="ECO:0000256" key="1">
    <source>
        <dbReference type="ARBA" id="ARBA00022729"/>
    </source>
</evidence>
<dbReference type="EMBL" id="JBHSAL010000001">
    <property type="protein sequence ID" value="MFC3887615.1"/>
    <property type="molecule type" value="Genomic_DNA"/>
</dbReference>
<keyword evidence="1" id="KW-0732">Signal</keyword>
<dbReference type="Pfam" id="PF03480">
    <property type="entry name" value="DctP"/>
    <property type="match status" value="1"/>
</dbReference>
<dbReference type="InterPro" id="IPR018389">
    <property type="entry name" value="DctP_fam"/>
</dbReference>
<gene>
    <name evidence="2" type="ORF">ACFOSD_04400</name>
</gene>
<accession>A0ABV8BCS3</accession>
<dbReference type="NCBIfam" id="NF037995">
    <property type="entry name" value="TRAP_S1"/>
    <property type="match status" value="1"/>
</dbReference>
<organism evidence="2 3">
    <name type="scientific">Salinispirillum marinum</name>
    <dbReference type="NCBI Taxonomy" id="1485203"/>
    <lineage>
        <taxon>Bacteria</taxon>
        <taxon>Pseudomonadati</taxon>
        <taxon>Pseudomonadota</taxon>
        <taxon>Gammaproteobacteria</taxon>
        <taxon>Oceanospirillales</taxon>
        <taxon>Saccharospirillaceae</taxon>
        <taxon>Salinispirillum</taxon>
    </lineage>
</organism>
<protein>
    <submittedName>
        <fullName evidence="2">TRAP transporter substrate-binding protein</fullName>
    </submittedName>
</protein>
<sequence>MVHHRVLMDTSARTYPQSAVSSRLDLFTHNNNEDTIMMSVLKKVSAITLAASLTAGVASAQEVTLRLGHLWPAVSGNHLQLMQVWADKVEADSNGRIAVEVYPGGTLVPPTEQYSAVSNRIMDITATVQGYSANRFPLTQIVELPGVSDSGKQGACILQSLYDEGHLDREYTDTKPLFMFTHGPGMFHVRGKDIRTPEDLRGMRIRRPTTVVGNILEQLGAQPVGMPAPESYTAMQRGVIDGVALPWEGTIAFRLAELVESHTSIGGMYTLAFIVTMNQDVYDRLSPANKAVIDANSGMDWAITGGEVFDRLDEAGIADAQAKGRTIIEIEGGVDNPAWAPAINAAREQYLNDLEGRNLPAREVYQRALELRNSCAA</sequence>
<proteinExistence type="predicted"/>
<dbReference type="RefSeq" id="WP_380693128.1">
    <property type="nucleotide sequence ID" value="NZ_JBHSAL010000001.1"/>
</dbReference>
<reference evidence="3" key="1">
    <citation type="journal article" date="2019" name="Int. J. Syst. Evol. Microbiol.">
        <title>The Global Catalogue of Microorganisms (GCM) 10K type strain sequencing project: providing services to taxonomists for standard genome sequencing and annotation.</title>
        <authorList>
            <consortium name="The Broad Institute Genomics Platform"/>
            <consortium name="The Broad Institute Genome Sequencing Center for Infectious Disease"/>
            <person name="Wu L."/>
            <person name="Ma J."/>
        </authorList>
    </citation>
    <scope>NUCLEOTIDE SEQUENCE [LARGE SCALE GENOMIC DNA]</scope>
    <source>
        <strain evidence="3">IBRC-M 10765</strain>
    </source>
</reference>
<dbReference type="Proteomes" id="UP001595842">
    <property type="component" value="Unassembled WGS sequence"/>
</dbReference>
<evidence type="ECO:0000313" key="2">
    <source>
        <dbReference type="EMBL" id="MFC3887615.1"/>
    </source>
</evidence>
<dbReference type="CDD" id="cd13665">
    <property type="entry name" value="PBP2_TRAP_Dctp3_4"/>
    <property type="match status" value="1"/>
</dbReference>
<comment type="caution">
    <text evidence="2">The sequence shown here is derived from an EMBL/GenBank/DDBJ whole genome shotgun (WGS) entry which is preliminary data.</text>
</comment>
<dbReference type="Gene3D" id="3.40.190.170">
    <property type="entry name" value="Bacterial extracellular solute-binding protein, family 7"/>
    <property type="match status" value="1"/>
</dbReference>
<dbReference type="PANTHER" id="PTHR33376">
    <property type="match status" value="1"/>
</dbReference>
<dbReference type="PANTHER" id="PTHR33376:SF15">
    <property type="entry name" value="BLL6794 PROTEIN"/>
    <property type="match status" value="1"/>
</dbReference>
<name>A0ABV8BCS3_9GAMM</name>
<keyword evidence="3" id="KW-1185">Reference proteome</keyword>
<evidence type="ECO:0000313" key="3">
    <source>
        <dbReference type="Proteomes" id="UP001595842"/>
    </source>
</evidence>